<proteinExistence type="predicted"/>
<dbReference type="EMBL" id="KU096999">
    <property type="protein sequence ID" value="AMW36207.1"/>
    <property type="molecule type" value="Genomic_DNA"/>
</dbReference>
<gene>
    <name evidence="1" type="ORF">tc2005_p062c</name>
</gene>
<organism evidence="1">
    <name type="scientific">Abalone herpesvirus Taiwan/2005</name>
    <dbReference type="NCBI Taxonomy" id="1821058"/>
    <lineage>
        <taxon>Viruses</taxon>
        <taxon>Duplodnaviria</taxon>
        <taxon>Heunggongvirae</taxon>
        <taxon>Peploviricota</taxon>
        <taxon>Herviviricetes</taxon>
        <taxon>Herpesvirales</taxon>
    </lineage>
</organism>
<accession>A0A145VUR6</accession>
<reference evidence="1" key="1">
    <citation type="submission" date="2015-11" db="EMBL/GenBank/DDBJ databases">
        <authorList>
            <person name="Chen M.H."/>
            <person name="Kuo S.T."/>
            <person name="Chang P.H."/>
        </authorList>
    </citation>
    <scope>NUCLEOTIDE SEQUENCE</scope>
    <source>
        <strain evidence="1">Taiwan/2005</strain>
    </source>
</reference>
<evidence type="ECO:0000313" key="1">
    <source>
        <dbReference type="EMBL" id="AMW36207.1"/>
    </source>
</evidence>
<sequence>MSNQFDPRLKAGQTFSVVSAVNLMLTEWHSIKQSIDLIASSHLTKSLFSSMSQLQNCLEELLNVKSKLAEDYAGFIVPFTNQDNTVISVCLRYSYKVCLTSVDRLISALQLVDGLNERSSVNFTRDMLVIKRSGLLASDIPHRIYTDLCMEKHLARLSPTNDRPSAKVLNHVNPMSEFYEVPSLEVVYGSNPTLTKLIDDCVLLASYPIISPNVGGELITTHGFDTYVPLKLNESGPDSRSQVETPFDSRVCVICKLDNLAIGYTDVIEQHKRLICKCVFIREAPSTLYMDVATHTQATMRVRERLIRDRESMTETEKRLFYNSFDKYASAIASTKIHNK</sequence>
<protein>
    <submittedName>
        <fullName evidence="1">Uncharacterized protein</fullName>
    </submittedName>
</protein>
<name>A0A145VUR6_9VIRU</name>